<sequence length="101" mass="11089">MTSCNHLCCHLRNGSQEPFFNKTMLRLTRQGCHKTVSALLVTFNDLPESPDLSPIELICDHLGRGCTPIVSHGGELPVMPSSHSSPEIVRQQILHRGNTGS</sequence>
<evidence type="ECO:0000256" key="1">
    <source>
        <dbReference type="SAM" id="MobiDB-lite"/>
    </source>
</evidence>
<dbReference type="AlphaFoldDB" id="A0A8X6SXJ8"/>
<proteinExistence type="predicted"/>
<evidence type="ECO:0000313" key="3">
    <source>
        <dbReference type="Proteomes" id="UP000887159"/>
    </source>
</evidence>
<protein>
    <submittedName>
        <fullName evidence="2">Uncharacterized protein</fullName>
    </submittedName>
</protein>
<dbReference type="EMBL" id="BMAU01021357">
    <property type="protein sequence ID" value="GFY21161.1"/>
    <property type="molecule type" value="Genomic_DNA"/>
</dbReference>
<accession>A0A8X6SXJ8</accession>
<comment type="caution">
    <text evidence="2">The sequence shown here is derived from an EMBL/GenBank/DDBJ whole genome shotgun (WGS) entry which is preliminary data.</text>
</comment>
<feature type="region of interest" description="Disordered" evidence="1">
    <location>
        <begin position="75"/>
        <end position="101"/>
    </location>
</feature>
<gene>
    <name evidence="2" type="ORF">TNCV_3992051</name>
</gene>
<dbReference type="Proteomes" id="UP000887159">
    <property type="component" value="Unassembled WGS sequence"/>
</dbReference>
<reference evidence="2" key="1">
    <citation type="submission" date="2020-08" db="EMBL/GenBank/DDBJ databases">
        <title>Multicomponent nature underlies the extraordinary mechanical properties of spider dragline silk.</title>
        <authorList>
            <person name="Kono N."/>
            <person name="Nakamura H."/>
            <person name="Mori M."/>
            <person name="Yoshida Y."/>
            <person name="Ohtoshi R."/>
            <person name="Malay A.D."/>
            <person name="Moran D.A.P."/>
            <person name="Tomita M."/>
            <person name="Numata K."/>
            <person name="Arakawa K."/>
        </authorList>
    </citation>
    <scope>NUCLEOTIDE SEQUENCE</scope>
</reference>
<name>A0A8X6SXJ8_TRICX</name>
<organism evidence="2 3">
    <name type="scientific">Trichonephila clavipes</name>
    <name type="common">Golden silk orbweaver</name>
    <name type="synonym">Nephila clavipes</name>
    <dbReference type="NCBI Taxonomy" id="2585209"/>
    <lineage>
        <taxon>Eukaryota</taxon>
        <taxon>Metazoa</taxon>
        <taxon>Ecdysozoa</taxon>
        <taxon>Arthropoda</taxon>
        <taxon>Chelicerata</taxon>
        <taxon>Arachnida</taxon>
        <taxon>Araneae</taxon>
        <taxon>Araneomorphae</taxon>
        <taxon>Entelegynae</taxon>
        <taxon>Araneoidea</taxon>
        <taxon>Nephilidae</taxon>
        <taxon>Trichonephila</taxon>
    </lineage>
</organism>
<evidence type="ECO:0000313" key="2">
    <source>
        <dbReference type="EMBL" id="GFY21161.1"/>
    </source>
</evidence>
<keyword evidence="3" id="KW-1185">Reference proteome</keyword>